<dbReference type="GO" id="GO:0005737">
    <property type="term" value="C:cytoplasm"/>
    <property type="evidence" value="ECO:0007669"/>
    <property type="project" value="TreeGrafter"/>
</dbReference>
<comment type="similarity">
    <text evidence="3">Belongs to the HMBS family.</text>
</comment>
<proteinExistence type="inferred from homology"/>
<evidence type="ECO:0000256" key="3">
    <source>
        <dbReference type="ARBA" id="ARBA00005638"/>
    </source>
</evidence>
<evidence type="ECO:0000259" key="11">
    <source>
        <dbReference type="Pfam" id="PF01379"/>
    </source>
</evidence>
<comment type="pathway">
    <text evidence="2">Porphyrin-containing compound metabolism; protoporphyrin-IX biosynthesis; coproporphyrinogen-III from 5-aminolevulinate: step 2/4.</text>
</comment>
<dbReference type="Pfam" id="PF01379">
    <property type="entry name" value="Porphobil_deam"/>
    <property type="match status" value="1"/>
</dbReference>
<dbReference type="Gene3D" id="3.40.190.10">
    <property type="entry name" value="Periplasmic binding protein-like II"/>
    <property type="match status" value="2"/>
</dbReference>
<keyword evidence="14" id="KW-1185">Reference proteome</keyword>
<evidence type="ECO:0000256" key="9">
    <source>
        <dbReference type="ARBA" id="ARBA00030685"/>
    </source>
</evidence>
<evidence type="ECO:0000256" key="2">
    <source>
        <dbReference type="ARBA" id="ARBA00004735"/>
    </source>
</evidence>
<dbReference type="InterPro" id="IPR022417">
    <property type="entry name" value="Porphobilin_deaminase_N"/>
</dbReference>
<comment type="cofactor">
    <cofactor evidence="1">
        <name>dipyrromethane</name>
        <dbReference type="ChEBI" id="CHEBI:60342"/>
    </cofactor>
</comment>
<dbReference type="PANTHER" id="PTHR11557">
    <property type="entry name" value="PORPHOBILINOGEN DEAMINASE"/>
    <property type="match status" value="1"/>
</dbReference>
<dbReference type="InterPro" id="IPR022419">
    <property type="entry name" value="Porphobilin_deaminase_cofac_BS"/>
</dbReference>
<comment type="caution">
    <text evidence="13">The sequence shown here is derived from an EMBL/GenBank/DDBJ whole genome shotgun (WGS) entry which is preliminary data.</text>
</comment>
<dbReference type="PROSITE" id="PS00533">
    <property type="entry name" value="PORPHOBILINOGEN_DEAM"/>
    <property type="match status" value="1"/>
</dbReference>
<dbReference type="AlphaFoldDB" id="A0AB34KK57"/>
<dbReference type="NCBIfam" id="TIGR00212">
    <property type="entry name" value="hemC"/>
    <property type="match status" value="1"/>
</dbReference>
<dbReference type="EC" id="2.5.1.61" evidence="4"/>
<dbReference type="Gene3D" id="3.30.160.40">
    <property type="entry name" value="Porphobilinogen deaminase, C-terminal domain"/>
    <property type="match status" value="1"/>
</dbReference>
<dbReference type="GO" id="GO:0004418">
    <property type="term" value="F:hydroxymethylbilane synthase activity"/>
    <property type="evidence" value="ECO:0007669"/>
    <property type="project" value="UniProtKB-EC"/>
</dbReference>
<dbReference type="InterPro" id="IPR036803">
    <property type="entry name" value="Porphobilinogen_deaminase_C_sf"/>
</dbReference>
<feature type="domain" description="Porphobilinogen deaminase N-terminal" evidence="11">
    <location>
        <begin position="13"/>
        <end position="225"/>
    </location>
</feature>
<dbReference type="RefSeq" id="XP_069226431.1">
    <property type="nucleotide sequence ID" value="XM_069376645.1"/>
</dbReference>
<evidence type="ECO:0000256" key="10">
    <source>
        <dbReference type="ARBA" id="ARBA00033064"/>
    </source>
</evidence>
<evidence type="ECO:0000256" key="6">
    <source>
        <dbReference type="ARBA" id="ARBA00022679"/>
    </source>
</evidence>
<evidence type="ECO:0000256" key="8">
    <source>
        <dbReference type="ARBA" id="ARBA00023244"/>
    </source>
</evidence>
<accession>A0AB34KK57</accession>
<keyword evidence="7" id="KW-0350">Heme biosynthesis</keyword>
<keyword evidence="8" id="KW-0627">Porphyrin biosynthesis</keyword>
<name>A0AB34KK57_9PEZI</name>
<evidence type="ECO:0000313" key="14">
    <source>
        <dbReference type="Proteomes" id="UP000803884"/>
    </source>
</evidence>
<evidence type="ECO:0000256" key="1">
    <source>
        <dbReference type="ARBA" id="ARBA00001916"/>
    </source>
</evidence>
<evidence type="ECO:0000256" key="4">
    <source>
        <dbReference type="ARBA" id="ARBA00012655"/>
    </source>
</evidence>
<feature type="domain" description="Porphobilinogen deaminase C-terminal" evidence="12">
    <location>
        <begin position="239"/>
        <end position="311"/>
    </location>
</feature>
<dbReference type="FunFam" id="3.40.190.10:FF:000005">
    <property type="entry name" value="Porphobilinogen deaminase"/>
    <property type="match status" value="1"/>
</dbReference>
<dbReference type="InterPro" id="IPR022418">
    <property type="entry name" value="Porphobilinogen_deaminase_C"/>
</dbReference>
<dbReference type="FunFam" id="3.30.160.40:FF:000002">
    <property type="entry name" value="Porphobilinogen deaminase"/>
    <property type="match status" value="1"/>
</dbReference>
<dbReference type="PRINTS" id="PR00151">
    <property type="entry name" value="PORPHBDMNASE"/>
</dbReference>
<evidence type="ECO:0000259" key="12">
    <source>
        <dbReference type="Pfam" id="PF03900"/>
    </source>
</evidence>
<reference evidence="13 14" key="1">
    <citation type="journal article" date="2020" name="Microbiol. Resour. Announc.">
        <title>Draft Genome Sequence of a Cladosporium Species Isolated from the Mesophotic Ascidian Didemnum maculosum.</title>
        <authorList>
            <person name="Gioti A."/>
            <person name="Siaperas R."/>
            <person name="Nikolaivits E."/>
            <person name="Le Goff G."/>
            <person name="Ouazzani J."/>
            <person name="Kotoulas G."/>
            <person name="Topakas E."/>
        </authorList>
    </citation>
    <scope>NUCLEOTIDE SEQUENCE [LARGE SCALE GENOMIC DNA]</scope>
    <source>
        <strain evidence="13 14">TM138-S3</strain>
    </source>
</reference>
<gene>
    <name evidence="13" type="ORF">WHR41_08041</name>
</gene>
<evidence type="ECO:0000313" key="13">
    <source>
        <dbReference type="EMBL" id="KAL1583324.1"/>
    </source>
</evidence>
<organism evidence="13 14">
    <name type="scientific">Cladosporium halotolerans</name>
    <dbReference type="NCBI Taxonomy" id="1052096"/>
    <lineage>
        <taxon>Eukaryota</taxon>
        <taxon>Fungi</taxon>
        <taxon>Dikarya</taxon>
        <taxon>Ascomycota</taxon>
        <taxon>Pezizomycotina</taxon>
        <taxon>Dothideomycetes</taxon>
        <taxon>Dothideomycetidae</taxon>
        <taxon>Cladosporiales</taxon>
        <taxon>Cladosporiaceae</taxon>
        <taxon>Cladosporium</taxon>
    </lineage>
</organism>
<dbReference type="GeneID" id="96009483"/>
<sequence length="328" mass="35624">MTSSKLPNPPAKINIGTRKSQLAIAQVDSIIAQLKTFHPNTEYESHVISTMADENQVKSFSAFDSKSIWTEELESLLMDGKLDVVVHCLKDMPTVLPPSCQLGIICEREDPRDVVVMKANSPYARVQDLPAGCVVGTSSVRRKAQTLRHFPHLKCVDVRGNLNTRLRKLDAEDGEYACLVLAAAGLKRIGLGGRITQYLTAEDGVLYAPGQGALGLEVRKGDERIVGFLGVLAHEPTTLACLAERSLLKTLQGGCSAPVGVETTWSGEVLELRASVVSPDGKEMVEADERVPVKIREEAERLGHELAERLLGLGADVILQKIRDGAQQ</sequence>
<dbReference type="InterPro" id="IPR000860">
    <property type="entry name" value="HemC"/>
</dbReference>
<dbReference type="SUPFAM" id="SSF53850">
    <property type="entry name" value="Periplasmic binding protein-like II"/>
    <property type="match status" value="1"/>
</dbReference>
<evidence type="ECO:0000256" key="7">
    <source>
        <dbReference type="ARBA" id="ARBA00023133"/>
    </source>
</evidence>
<dbReference type="SUPFAM" id="SSF54782">
    <property type="entry name" value="Porphobilinogen deaminase (hydroxymethylbilane synthase), C-terminal domain"/>
    <property type="match status" value="1"/>
</dbReference>
<dbReference type="CDD" id="cd13645">
    <property type="entry name" value="PBP2_HuPBGD_like"/>
    <property type="match status" value="1"/>
</dbReference>
<dbReference type="EMBL" id="JAAQHG020000036">
    <property type="protein sequence ID" value="KAL1583324.1"/>
    <property type="molecule type" value="Genomic_DNA"/>
</dbReference>
<protein>
    <recommendedName>
        <fullName evidence="5">Porphobilinogen deaminase</fullName>
        <ecNumber evidence="4">2.5.1.61</ecNumber>
    </recommendedName>
    <alternativeName>
        <fullName evidence="10">Hydroxymethylbilane synthase</fullName>
    </alternativeName>
    <alternativeName>
        <fullName evidence="9">Pre-uroporphyrinogen synthase</fullName>
    </alternativeName>
</protein>
<dbReference type="Pfam" id="PF03900">
    <property type="entry name" value="Porphobil_deamC"/>
    <property type="match status" value="1"/>
</dbReference>
<dbReference type="Proteomes" id="UP000803884">
    <property type="component" value="Unassembled WGS sequence"/>
</dbReference>
<dbReference type="PIRSF" id="PIRSF001438">
    <property type="entry name" value="4pyrrol_synth_OHMeBilane_synth"/>
    <property type="match status" value="1"/>
</dbReference>
<dbReference type="GO" id="GO:0006783">
    <property type="term" value="P:heme biosynthetic process"/>
    <property type="evidence" value="ECO:0007669"/>
    <property type="project" value="UniProtKB-KW"/>
</dbReference>
<keyword evidence="6" id="KW-0808">Transferase</keyword>
<evidence type="ECO:0000256" key="5">
    <source>
        <dbReference type="ARBA" id="ARBA00016519"/>
    </source>
</evidence>
<dbReference type="PANTHER" id="PTHR11557:SF0">
    <property type="entry name" value="PORPHOBILINOGEN DEAMINASE"/>
    <property type="match status" value="1"/>
</dbReference>